<gene>
    <name evidence="1" type="ORF">QVD17_17393</name>
</gene>
<comment type="caution">
    <text evidence="1">The sequence shown here is derived from an EMBL/GenBank/DDBJ whole genome shotgun (WGS) entry which is preliminary data.</text>
</comment>
<organism evidence="1 2">
    <name type="scientific">Tagetes erecta</name>
    <name type="common">African marigold</name>
    <dbReference type="NCBI Taxonomy" id="13708"/>
    <lineage>
        <taxon>Eukaryota</taxon>
        <taxon>Viridiplantae</taxon>
        <taxon>Streptophyta</taxon>
        <taxon>Embryophyta</taxon>
        <taxon>Tracheophyta</taxon>
        <taxon>Spermatophyta</taxon>
        <taxon>Magnoliopsida</taxon>
        <taxon>eudicotyledons</taxon>
        <taxon>Gunneridae</taxon>
        <taxon>Pentapetalae</taxon>
        <taxon>asterids</taxon>
        <taxon>campanulids</taxon>
        <taxon>Asterales</taxon>
        <taxon>Asteraceae</taxon>
        <taxon>Asteroideae</taxon>
        <taxon>Heliantheae alliance</taxon>
        <taxon>Tageteae</taxon>
        <taxon>Tagetes</taxon>
    </lineage>
</organism>
<keyword evidence="2" id="KW-1185">Reference proteome</keyword>
<name>A0AAD8KSZ3_TARER</name>
<evidence type="ECO:0000313" key="2">
    <source>
        <dbReference type="Proteomes" id="UP001229421"/>
    </source>
</evidence>
<dbReference type="AlphaFoldDB" id="A0AAD8KSZ3"/>
<reference evidence="1" key="1">
    <citation type="journal article" date="2023" name="bioRxiv">
        <title>Improved chromosome-level genome assembly for marigold (Tagetes erecta).</title>
        <authorList>
            <person name="Jiang F."/>
            <person name="Yuan L."/>
            <person name="Wang S."/>
            <person name="Wang H."/>
            <person name="Xu D."/>
            <person name="Wang A."/>
            <person name="Fan W."/>
        </authorList>
    </citation>
    <scope>NUCLEOTIDE SEQUENCE</scope>
    <source>
        <strain evidence="1">WSJ</strain>
        <tissue evidence="1">Leaf</tissue>
    </source>
</reference>
<protein>
    <submittedName>
        <fullName evidence="1">Uncharacterized protein</fullName>
    </submittedName>
</protein>
<sequence>MVKRSEPLRGSINGKDIKVNFRSIYLETIFTMEKGDLELAEVDLIQSLVSCAENEDDHENRFSASNYMTSEITFTVEKDDLEHGEDLYDTCLGGRAIILYMWPINMHPGLLIWVSAYNMYILSIYEIYV</sequence>
<evidence type="ECO:0000313" key="1">
    <source>
        <dbReference type="EMBL" id="KAK1428557.1"/>
    </source>
</evidence>
<accession>A0AAD8KSZ3</accession>
<proteinExistence type="predicted"/>
<dbReference type="Proteomes" id="UP001229421">
    <property type="component" value="Unassembled WGS sequence"/>
</dbReference>
<dbReference type="EMBL" id="JAUHHV010000004">
    <property type="protein sequence ID" value="KAK1428557.1"/>
    <property type="molecule type" value="Genomic_DNA"/>
</dbReference>